<dbReference type="Proteomes" id="UP001596473">
    <property type="component" value="Unassembled WGS sequence"/>
</dbReference>
<accession>A0ABW2QYE7</accession>
<dbReference type="InterPro" id="IPR014710">
    <property type="entry name" value="RmlC-like_jellyroll"/>
</dbReference>
<dbReference type="InterPro" id="IPR010282">
    <property type="entry name" value="Uncharacterised_HutD/Ves"/>
</dbReference>
<dbReference type="RefSeq" id="WP_380188315.1">
    <property type="nucleotide sequence ID" value="NZ_JBHTBQ010000026.1"/>
</dbReference>
<dbReference type="CDD" id="cd20293">
    <property type="entry name" value="cupin_HutD_N"/>
    <property type="match status" value="1"/>
</dbReference>
<dbReference type="SUPFAM" id="SSF51182">
    <property type="entry name" value="RmlC-like cupins"/>
    <property type="match status" value="1"/>
</dbReference>
<gene>
    <name evidence="1" type="ORF">ACFQNF_12660</name>
</gene>
<dbReference type="PANTHER" id="PTHR37943">
    <property type="entry name" value="PROTEIN VES"/>
    <property type="match status" value="1"/>
</dbReference>
<dbReference type="Pfam" id="PF05962">
    <property type="entry name" value="HutD"/>
    <property type="match status" value="1"/>
</dbReference>
<organism evidence="1 2">
    <name type="scientific">Iodobacter arcticus</name>
    <dbReference type="NCBI Taxonomy" id="590593"/>
    <lineage>
        <taxon>Bacteria</taxon>
        <taxon>Pseudomonadati</taxon>
        <taxon>Pseudomonadota</taxon>
        <taxon>Betaproteobacteria</taxon>
        <taxon>Neisseriales</taxon>
        <taxon>Chitinibacteraceae</taxon>
        <taxon>Iodobacter</taxon>
    </lineage>
</organism>
<sequence length="195" mass="21514">MASVLRHSDLPVQAWKNGGGVTSEIIIFPKDASLADFDWRISMATVGGDGGFSEFTGIDRSLALLAGKGLALQFADQAPLQLMPRDEPLRFAGEAQVYARLLQGEVLDFNVMTRRCRYQHYLRQQLFSQPETWSFAGEGGLLFLAAGESVLCRKGELQFVLKPFDSLHLSADDAGEWLLVPYGEVCLLVAELEKC</sequence>
<dbReference type="InterPro" id="IPR011051">
    <property type="entry name" value="RmlC_Cupin_sf"/>
</dbReference>
<name>A0ABW2QYE7_9NEIS</name>
<dbReference type="PANTHER" id="PTHR37943:SF1">
    <property type="entry name" value="PROTEIN VES"/>
    <property type="match status" value="1"/>
</dbReference>
<protein>
    <submittedName>
        <fullName evidence="1">HutD family protein</fullName>
    </submittedName>
</protein>
<evidence type="ECO:0000313" key="2">
    <source>
        <dbReference type="Proteomes" id="UP001596473"/>
    </source>
</evidence>
<dbReference type="EMBL" id="JBHTBQ010000026">
    <property type="protein sequence ID" value="MFC7420721.1"/>
    <property type="molecule type" value="Genomic_DNA"/>
</dbReference>
<reference evidence="2" key="1">
    <citation type="journal article" date="2019" name="Int. J. Syst. Evol. Microbiol.">
        <title>The Global Catalogue of Microorganisms (GCM) 10K type strain sequencing project: providing services to taxonomists for standard genome sequencing and annotation.</title>
        <authorList>
            <consortium name="The Broad Institute Genomics Platform"/>
            <consortium name="The Broad Institute Genome Sequencing Center for Infectious Disease"/>
            <person name="Wu L."/>
            <person name="Ma J."/>
        </authorList>
    </citation>
    <scope>NUCLEOTIDE SEQUENCE [LARGE SCALE GENOMIC DNA]</scope>
    <source>
        <strain evidence="2">CCUG 62945</strain>
    </source>
</reference>
<dbReference type="Gene3D" id="2.60.120.10">
    <property type="entry name" value="Jelly Rolls"/>
    <property type="match status" value="1"/>
</dbReference>
<keyword evidence="2" id="KW-1185">Reference proteome</keyword>
<evidence type="ECO:0000313" key="1">
    <source>
        <dbReference type="EMBL" id="MFC7420721.1"/>
    </source>
</evidence>
<proteinExistence type="predicted"/>
<comment type="caution">
    <text evidence="1">The sequence shown here is derived from an EMBL/GenBank/DDBJ whole genome shotgun (WGS) entry which is preliminary data.</text>
</comment>